<reference evidence="18 19" key="2">
    <citation type="submission" date="2018-06" db="EMBL/GenBank/DDBJ databases">
        <title>Metagenomic assembly of (sub)arctic Cyanobacteria and their associated microbiome from non-axenic cultures.</title>
        <authorList>
            <person name="Baurain D."/>
        </authorList>
    </citation>
    <scope>NUCLEOTIDE SEQUENCE [LARGE SCALE GENOMIC DNA]</scope>
    <source>
        <strain evidence="18">ULC041bin1</strain>
    </source>
</reference>
<dbReference type="EMBL" id="QBMN01000242">
    <property type="protein sequence ID" value="PZO33665.1"/>
    <property type="molecule type" value="Genomic_DNA"/>
</dbReference>
<protein>
    <recommendedName>
        <fullName evidence="13">Circadian input-output histidine kinase CikA</fullName>
        <ecNumber evidence="4">2.7.13.3</ecNumber>
    </recommendedName>
</protein>
<dbReference type="InterPro" id="IPR004358">
    <property type="entry name" value="Sig_transdc_His_kin-like_C"/>
</dbReference>
<name>A0A2W4XG60_9CYAN</name>
<feature type="domain" description="Histidine kinase" evidence="16">
    <location>
        <begin position="387"/>
        <end position="608"/>
    </location>
</feature>
<dbReference type="GO" id="GO:0009927">
    <property type="term" value="F:histidine phosphotransfer kinase activity"/>
    <property type="evidence" value="ECO:0007669"/>
    <property type="project" value="TreeGrafter"/>
</dbReference>
<evidence type="ECO:0000256" key="8">
    <source>
        <dbReference type="ARBA" id="ARBA00022777"/>
    </source>
</evidence>
<evidence type="ECO:0000256" key="13">
    <source>
        <dbReference type="ARBA" id="ARBA00074306"/>
    </source>
</evidence>
<evidence type="ECO:0000313" key="19">
    <source>
        <dbReference type="Proteomes" id="UP000249081"/>
    </source>
</evidence>
<keyword evidence="10" id="KW-0902">Two-component regulatory system</keyword>
<evidence type="ECO:0000256" key="1">
    <source>
        <dbReference type="ARBA" id="ARBA00000085"/>
    </source>
</evidence>
<dbReference type="GO" id="GO:0005886">
    <property type="term" value="C:plasma membrane"/>
    <property type="evidence" value="ECO:0007669"/>
    <property type="project" value="TreeGrafter"/>
</dbReference>
<dbReference type="Proteomes" id="UP000249081">
    <property type="component" value="Unassembled WGS sequence"/>
</dbReference>
<keyword evidence="12" id="KW-0131">Cell cycle</keyword>
<dbReference type="SUPFAM" id="SSF55781">
    <property type="entry name" value="GAF domain-like"/>
    <property type="match status" value="1"/>
</dbReference>
<dbReference type="Pfam" id="PF02518">
    <property type="entry name" value="HATPase_c"/>
    <property type="match status" value="1"/>
</dbReference>
<dbReference type="SUPFAM" id="SSF55874">
    <property type="entry name" value="ATPase domain of HSP90 chaperone/DNA topoisomerase II/histidine kinase"/>
    <property type="match status" value="1"/>
</dbReference>
<evidence type="ECO:0000259" key="15">
    <source>
        <dbReference type="PROSITE" id="PS50046"/>
    </source>
</evidence>
<reference evidence="19" key="1">
    <citation type="submission" date="2018-04" db="EMBL/GenBank/DDBJ databases">
        <authorList>
            <person name="Cornet L."/>
        </authorList>
    </citation>
    <scope>NUCLEOTIDE SEQUENCE [LARGE SCALE GENOMIC DNA]</scope>
</reference>
<dbReference type="InterPro" id="IPR001789">
    <property type="entry name" value="Sig_transdc_resp-reg_receiver"/>
</dbReference>
<evidence type="ECO:0000259" key="16">
    <source>
        <dbReference type="PROSITE" id="PS50109"/>
    </source>
</evidence>
<dbReference type="PROSITE" id="PS50046">
    <property type="entry name" value="PHYTOCHROME_2"/>
    <property type="match status" value="1"/>
</dbReference>
<dbReference type="Gene3D" id="3.30.450.40">
    <property type="match status" value="1"/>
</dbReference>
<evidence type="ECO:0000256" key="6">
    <source>
        <dbReference type="ARBA" id="ARBA00022679"/>
    </source>
</evidence>
<evidence type="ECO:0000256" key="12">
    <source>
        <dbReference type="ARBA" id="ARBA00023306"/>
    </source>
</evidence>
<dbReference type="GO" id="GO:0005524">
    <property type="term" value="F:ATP binding"/>
    <property type="evidence" value="ECO:0007669"/>
    <property type="project" value="UniProtKB-KW"/>
</dbReference>
<keyword evidence="7" id="KW-0547">Nucleotide-binding</keyword>
<keyword evidence="5" id="KW-0597">Phosphoprotein</keyword>
<organism evidence="18 19">
    <name type="scientific">Shackletoniella antarctica</name>
    <dbReference type="NCBI Taxonomy" id="268115"/>
    <lineage>
        <taxon>Bacteria</taxon>
        <taxon>Bacillati</taxon>
        <taxon>Cyanobacteriota</taxon>
        <taxon>Cyanophyceae</taxon>
        <taxon>Oculatellales</taxon>
        <taxon>Oculatellaceae</taxon>
        <taxon>Shackletoniella</taxon>
    </lineage>
</organism>
<keyword evidence="11" id="KW-0472">Membrane</keyword>
<dbReference type="PROSITE" id="PS50110">
    <property type="entry name" value="RESPONSE_REGULATORY"/>
    <property type="match status" value="1"/>
</dbReference>
<dbReference type="SMART" id="SM00387">
    <property type="entry name" value="HATPase_c"/>
    <property type="match status" value="1"/>
</dbReference>
<evidence type="ECO:0000256" key="9">
    <source>
        <dbReference type="ARBA" id="ARBA00022840"/>
    </source>
</evidence>
<dbReference type="InterPro" id="IPR029016">
    <property type="entry name" value="GAF-like_dom_sf"/>
</dbReference>
<dbReference type="Gene3D" id="3.40.50.2300">
    <property type="match status" value="1"/>
</dbReference>
<dbReference type="Pfam" id="PF00072">
    <property type="entry name" value="Response_reg"/>
    <property type="match status" value="1"/>
</dbReference>
<dbReference type="PANTHER" id="PTHR43047:SF63">
    <property type="entry name" value="HISTIDINE KINASE"/>
    <property type="match status" value="1"/>
</dbReference>
<dbReference type="EC" id="2.7.13.3" evidence="4"/>
<dbReference type="InterPro" id="IPR005467">
    <property type="entry name" value="His_kinase_dom"/>
</dbReference>
<evidence type="ECO:0000256" key="7">
    <source>
        <dbReference type="ARBA" id="ARBA00022741"/>
    </source>
</evidence>
<dbReference type="Gene3D" id="3.30.565.10">
    <property type="entry name" value="Histidine kinase-like ATPase, C-terminal domain"/>
    <property type="match status" value="1"/>
</dbReference>
<dbReference type="FunFam" id="3.30.565.10:FF:000010">
    <property type="entry name" value="Sensor histidine kinase RcsC"/>
    <property type="match status" value="1"/>
</dbReference>
<dbReference type="SMART" id="SM00448">
    <property type="entry name" value="REC"/>
    <property type="match status" value="1"/>
</dbReference>
<comment type="subcellular location">
    <subcellularLocation>
        <location evidence="2">Membrane</location>
    </subcellularLocation>
</comment>
<dbReference type="CDD" id="cd16922">
    <property type="entry name" value="HATPase_EvgS-ArcB-TorS-like"/>
    <property type="match status" value="1"/>
</dbReference>
<keyword evidence="9" id="KW-0067">ATP-binding</keyword>
<comment type="catalytic activity">
    <reaction evidence="1">
        <text>ATP + protein L-histidine = ADP + protein N-phospho-L-histidine.</text>
        <dbReference type="EC" id="2.7.13.3"/>
    </reaction>
</comment>
<dbReference type="AlphaFoldDB" id="A0A2W4XG60"/>
<comment type="similarity">
    <text evidence="3">In the N-terminal section; belongs to the phytochrome family.</text>
</comment>
<dbReference type="InterPro" id="IPR003661">
    <property type="entry name" value="HisK_dim/P_dom"/>
</dbReference>
<dbReference type="Pfam" id="PF01590">
    <property type="entry name" value="GAF"/>
    <property type="match status" value="1"/>
</dbReference>
<dbReference type="PANTHER" id="PTHR43047">
    <property type="entry name" value="TWO-COMPONENT HISTIDINE PROTEIN KINASE"/>
    <property type="match status" value="1"/>
</dbReference>
<dbReference type="PROSITE" id="PS50109">
    <property type="entry name" value="HIS_KIN"/>
    <property type="match status" value="1"/>
</dbReference>
<gene>
    <name evidence="18" type="ORF">DCF17_21635</name>
</gene>
<accession>A0A2W4XG60</accession>
<feature type="domain" description="Response regulatory" evidence="17">
    <location>
        <begin position="627"/>
        <end position="741"/>
    </location>
</feature>
<evidence type="ECO:0000259" key="17">
    <source>
        <dbReference type="PROSITE" id="PS50110"/>
    </source>
</evidence>
<dbReference type="InterPro" id="IPR036890">
    <property type="entry name" value="HATPase_C_sf"/>
</dbReference>
<dbReference type="InterPro" id="IPR003594">
    <property type="entry name" value="HATPase_dom"/>
</dbReference>
<keyword evidence="8 18" id="KW-0418">Kinase</keyword>
<dbReference type="SUPFAM" id="SSF47384">
    <property type="entry name" value="Homodimeric domain of signal transducing histidine kinase"/>
    <property type="match status" value="1"/>
</dbReference>
<sequence length="746" mass="81611">MPESLDHGTAQVMPKATLVWLGPFLRQYCRQHQLTLLPEALPGADSSADRFADGFWCLLGPTLSLVVSTRTINADNQPSPQADQTVAVSLITEVAAVADSLAQRSLAHGDLAPTDIAALGQFMLAWVRAGAEASANLDEHQSVIDRQHDRRLLLNQVITKIQGSLELAEILATTVAEVRQFLQADRLLIYQFDPAPSATVKPLDGGESQNLAEADLSHRKSATVGYITYESRSSDRLASVLNYTEGLCFEHHADAPHRGTRYRQGETVAIDDVATVYQHAPCMTTFLTQMQVKSKAVAPIFVGQQLWGLLIVHQCEYHRPWQPWETELLQQIAEHLAIAIHQAQLYHQLQGQTKNLEVCVIERTQDLRDALVAAEAANRAKSEFLATMSHELRTPLTYIIGMSATLLRWSLGELSPRQRDYLTTIQASGEQLLRIINDILDVSKIEAGRTTLEVRPFSLTSLCRQSVDAFRDEAAHNNIEIAINLKLVNGQDTFVADLRRVRQILANLLSNAVKFTPAEGQVTLQVRREQNDAVFQVKDTGIGIAAAAQSLLFEKFQQLENVRQREHQGTGLGLALTKQLVELHGGSIKVSSEVGVGSVFTVRIPQQRAAALAAPEPPATLEPTVGRIVLVEDNEEAASLICDLLTAAAYQVIWVVDGSRLIDQIKLLRPAAVITSLTLTSDNDILAVLHQALGPIRPKILALLDGEDHHRVAQALEAGASGCIAKPIDPKQLLSTVNAAMVAQPV</sequence>
<dbReference type="PRINTS" id="PR00344">
    <property type="entry name" value="BCTRLSENSOR"/>
</dbReference>
<dbReference type="InterPro" id="IPR016132">
    <property type="entry name" value="Phyto_chromo_attachment"/>
</dbReference>
<comment type="caution">
    <text evidence="14">Lacks conserved residue(s) required for the propagation of feature annotation.</text>
</comment>
<dbReference type="Gene3D" id="1.10.287.130">
    <property type="match status" value="1"/>
</dbReference>
<evidence type="ECO:0000256" key="2">
    <source>
        <dbReference type="ARBA" id="ARBA00004370"/>
    </source>
</evidence>
<evidence type="ECO:0000256" key="5">
    <source>
        <dbReference type="ARBA" id="ARBA00022553"/>
    </source>
</evidence>
<dbReference type="InterPro" id="IPR003018">
    <property type="entry name" value="GAF"/>
</dbReference>
<evidence type="ECO:0000313" key="18">
    <source>
        <dbReference type="EMBL" id="PZO33665.1"/>
    </source>
</evidence>
<proteinExistence type="inferred from homology"/>
<evidence type="ECO:0000256" key="10">
    <source>
        <dbReference type="ARBA" id="ARBA00023012"/>
    </source>
</evidence>
<evidence type="ECO:0000256" key="11">
    <source>
        <dbReference type="ARBA" id="ARBA00023136"/>
    </source>
</evidence>
<dbReference type="CDD" id="cd00082">
    <property type="entry name" value="HisKA"/>
    <property type="match status" value="1"/>
</dbReference>
<evidence type="ECO:0000256" key="4">
    <source>
        <dbReference type="ARBA" id="ARBA00012438"/>
    </source>
</evidence>
<dbReference type="GO" id="GO:0000155">
    <property type="term" value="F:phosphorelay sensor kinase activity"/>
    <property type="evidence" value="ECO:0007669"/>
    <property type="project" value="InterPro"/>
</dbReference>
<dbReference type="InterPro" id="IPR011006">
    <property type="entry name" value="CheY-like_superfamily"/>
</dbReference>
<dbReference type="SMART" id="SM00388">
    <property type="entry name" value="HisKA"/>
    <property type="match status" value="1"/>
</dbReference>
<feature type="domain" description="Phytochrome chromophore attachment site" evidence="15">
    <location>
        <begin position="166"/>
        <end position="335"/>
    </location>
</feature>
<dbReference type="InterPro" id="IPR036097">
    <property type="entry name" value="HisK_dim/P_sf"/>
</dbReference>
<dbReference type="SMART" id="SM00065">
    <property type="entry name" value="GAF"/>
    <property type="match status" value="1"/>
</dbReference>
<evidence type="ECO:0000256" key="3">
    <source>
        <dbReference type="ARBA" id="ARBA00006402"/>
    </source>
</evidence>
<evidence type="ECO:0000256" key="14">
    <source>
        <dbReference type="PROSITE-ProRule" id="PRU00169"/>
    </source>
</evidence>
<dbReference type="SUPFAM" id="SSF52172">
    <property type="entry name" value="CheY-like"/>
    <property type="match status" value="1"/>
</dbReference>
<dbReference type="FunFam" id="1.10.287.130:FF:000038">
    <property type="entry name" value="Sensory transduction histidine kinase"/>
    <property type="match status" value="1"/>
</dbReference>
<keyword evidence="6" id="KW-0808">Transferase</keyword>
<comment type="caution">
    <text evidence="18">The sequence shown here is derived from an EMBL/GenBank/DDBJ whole genome shotgun (WGS) entry which is preliminary data.</text>
</comment>
<dbReference type="Pfam" id="PF00512">
    <property type="entry name" value="HisKA"/>
    <property type="match status" value="1"/>
</dbReference>